<organism evidence="4 5">
    <name type="scientific">Leucobacter viscericola</name>
    <dbReference type="NCBI Taxonomy" id="2714935"/>
    <lineage>
        <taxon>Bacteria</taxon>
        <taxon>Bacillati</taxon>
        <taxon>Actinomycetota</taxon>
        <taxon>Actinomycetes</taxon>
        <taxon>Micrococcales</taxon>
        <taxon>Microbacteriaceae</taxon>
        <taxon>Leucobacter</taxon>
    </lineage>
</organism>
<name>A0A6G7XFL5_9MICO</name>
<evidence type="ECO:0000313" key="4">
    <source>
        <dbReference type="EMBL" id="QIK63187.1"/>
    </source>
</evidence>
<feature type="domain" description="DUF7507" evidence="3">
    <location>
        <begin position="1002"/>
        <end position="1098"/>
    </location>
</feature>
<dbReference type="Gene3D" id="2.60.40.10">
    <property type="entry name" value="Immunoglobulins"/>
    <property type="match status" value="2"/>
</dbReference>
<keyword evidence="1" id="KW-1133">Transmembrane helix</keyword>
<dbReference type="KEGG" id="lvi:G7068_08255"/>
<evidence type="ECO:0000313" key="5">
    <source>
        <dbReference type="Proteomes" id="UP000502677"/>
    </source>
</evidence>
<keyword evidence="5" id="KW-1185">Reference proteome</keyword>
<dbReference type="Pfam" id="PF24346">
    <property type="entry name" value="DUF7507"/>
    <property type="match status" value="2"/>
</dbReference>
<evidence type="ECO:0000259" key="3">
    <source>
        <dbReference type="Pfam" id="PF24346"/>
    </source>
</evidence>
<feature type="chain" id="PRO_5026288479" description="DUF7507 domain-containing protein" evidence="2">
    <location>
        <begin position="21"/>
        <end position="1271"/>
    </location>
</feature>
<dbReference type="InterPro" id="IPR013783">
    <property type="entry name" value="Ig-like_fold"/>
</dbReference>
<dbReference type="Proteomes" id="UP000502677">
    <property type="component" value="Chromosome"/>
</dbReference>
<feature type="transmembrane region" description="Helical" evidence="1">
    <location>
        <begin position="1244"/>
        <end position="1263"/>
    </location>
</feature>
<accession>A0A6G7XFL5</accession>
<dbReference type="InterPro" id="IPR055354">
    <property type="entry name" value="DUF7507"/>
</dbReference>
<keyword evidence="2" id="KW-0732">Signal</keyword>
<reference evidence="4 5" key="1">
    <citation type="submission" date="2020-03" db="EMBL/GenBank/DDBJ databases">
        <title>Leucobacter sp. nov., isolated from beetles.</title>
        <authorList>
            <person name="Hyun D.-W."/>
            <person name="Bae J.-W."/>
        </authorList>
    </citation>
    <scope>NUCLEOTIDE SEQUENCE [LARGE SCALE GENOMIC DNA]</scope>
    <source>
        <strain evidence="4 5">HDW9C</strain>
    </source>
</reference>
<sequence>MLTIFVALVGFLATPLAAQAATGDFKLSLSAPATIGLGQTYNYSATLEFEGVDSSQPASGVQLTTVLPAGISFDSVPTGPSSPVSTYTYDAATRTLTLTLKDTTQALLTIVYSVKQVSNESKYEGMPLTTNIVGTGAPSGTVTSADVTTVVEGDNDYVANKSYEVITGSDNRLVTYRFNVSPERMGSSTTFTTAGQQLTDMLPAGAELVAASPAFSGGSWDTSAWPKAVWTRTGALGSGFYSVDPTGTQIWLTVRYPASVPGWETGQRPPANTVTLETKDANAVTHPGAPATTQSPVFGAPGDPAVSVLKWDSGAVTPGYLMHYTSVAASYVGDTSTPNIDELVVTDSGATGGPNASWFNHADITQLYATFSTGLTAMNLPYKLEYQINGESTWNEFTNYTAATGRTGRYIIVAVQNTGSRGWQSSTEQDVLNLPVGSTLTGWRLTIAPGAETVPAGVQANMRMGFQPVFREVTAGVQPTSAPAAVSPGPLTNTATVTGGALNESASHSYTPQDGIYVTTRVDAPSSISVGSTGTVHAGIVNQNPSETYSDSALSVVLPCGIFYDTSQPITPMPTDAGLPTAPALGAGATVDASLRVTDANGCEQQVLKFSFDSLPPMRAPATANYRWAEWNGWNYEIPVMALAQSFDPNTTSVATKSYATVSDPRFLSTADGGTASDTIQMTGNPVFFGDDDHDFDPARTTVAVAQAQTSVNTAGGLLISKLSSASATGPWALSSQVDTDAFWQIYVSDILPNPVSGITFFDKLPSIADGDGFDTHLTGAVTGLPAGATAEYSSNATSATSGDWSADPAGATAFRVVSPSMSVGQNFTLIVPTASSGNTRFGTTDVNQVSATATYEGNAVSFQSNEASITPLAAPAFTLVKKTNGVEYAAAPGATVAVGSPVTWTYDVTNTGNTALDSVQVSDAFVDGAGTSGSLTPSSSTSGPLEPGETRTFTATGTAVAGQYANTATATATAVDDSGTALPTQPASATDDSWYFAGDSGLTVVKTTNNEDVDSAPGLPLTPGADVSWQYKVTNTGTLALTDVLVTDVDSSGNTVYSHTIPSLAPGESVELSATGTAITGQYHNTVTATAADPAGASQALTAADDSWYFGEVPGLSVDKKVSASKNGPWKETTQVADGSASYWQITVTNTGNAPLTGVKLKDPKINQSVDIDNLAAGASKTFVFTQKATTEAFTNVATVTGTSLSGKELKASDDATVTLQSKAAVIEIGGVKVPALAVTGSAITGALLLAGLMIAGSIVFLRRRRAAAE</sequence>
<dbReference type="RefSeq" id="WP_166291013.1">
    <property type="nucleotide sequence ID" value="NZ_CP049863.1"/>
</dbReference>
<evidence type="ECO:0000256" key="1">
    <source>
        <dbReference type="SAM" id="Phobius"/>
    </source>
</evidence>
<dbReference type="EMBL" id="CP049863">
    <property type="protein sequence ID" value="QIK63187.1"/>
    <property type="molecule type" value="Genomic_DNA"/>
</dbReference>
<dbReference type="PANTHER" id="PTHR34819">
    <property type="entry name" value="LARGE CYSTEINE-RICH PERIPLASMIC PROTEIN OMCB"/>
    <property type="match status" value="1"/>
</dbReference>
<feature type="domain" description="DUF7507" evidence="3">
    <location>
        <begin position="875"/>
        <end position="978"/>
    </location>
</feature>
<evidence type="ECO:0000256" key="2">
    <source>
        <dbReference type="SAM" id="SignalP"/>
    </source>
</evidence>
<gene>
    <name evidence="4" type="ORF">G7068_08255</name>
</gene>
<feature type="signal peptide" evidence="2">
    <location>
        <begin position="1"/>
        <end position="20"/>
    </location>
</feature>
<dbReference type="GO" id="GO:0005975">
    <property type="term" value="P:carbohydrate metabolic process"/>
    <property type="evidence" value="ECO:0007669"/>
    <property type="project" value="UniProtKB-ARBA"/>
</dbReference>
<proteinExistence type="predicted"/>
<dbReference type="AlphaFoldDB" id="A0A6G7XFL5"/>
<protein>
    <recommendedName>
        <fullName evidence="3">DUF7507 domain-containing protein</fullName>
    </recommendedName>
</protein>
<dbReference type="PANTHER" id="PTHR34819:SF5">
    <property type="entry name" value="CONSERVED REPEAT DOMAIN PROTEIN"/>
    <property type="match status" value="1"/>
</dbReference>
<keyword evidence="1" id="KW-0472">Membrane</keyword>
<dbReference type="InterPro" id="IPR051172">
    <property type="entry name" value="Chlamydia_OmcB"/>
</dbReference>
<keyword evidence="1" id="KW-0812">Transmembrane</keyword>